<dbReference type="SUPFAM" id="SSF51206">
    <property type="entry name" value="cAMP-binding domain-like"/>
    <property type="match status" value="1"/>
</dbReference>
<dbReference type="Proteomes" id="UP000553059">
    <property type="component" value="Unassembled WGS sequence"/>
</dbReference>
<dbReference type="InterPro" id="IPR018490">
    <property type="entry name" value="cNMP-bd_dom_sf"/>
</dbReference>
<dbReference type="InterPro" id="IPR014710">
    <property type="entry name" value="RmlC-like_jellyroll"/>
</dbReference>
<protein>
    <submittedName>
        <fullName evidence="5">Crp/Fnr family transcriptional regulator</fullName>
    </submittedName>
</protein>
<dbReference type="EMBL" id="DUTF01000212">
    <property type="protein sequence ID" value="HHY26898.1"/>
    <property type="molecule type" value="Genomic_DNA"/>
</dbReference>
<evidence type="ECO:0000256" key="2">
    <source>
        <dbReference type="ARBA" id="ARBA00023125"/>
    </source>
</evidence>
<dbReference type="CDD" id="cd00038">
    <property type="entry name" value="CAP_ED"/>
    <property type="match status" value="1"/>
</dbReference>
<reference evidence="5 6" key="1">
    <citation type="journal article" date="2020" name="Biotechnol. Biofuels">
        <title>New insights from the biogas microbiome by comprehensive genome-resolved metagenomics of nearly 1600 species originating from multiple anaerobic digesters.</title>
        <authorList>
            <person name="Campanaro S."/>
            <person name="Treu L."/>
            <person name="Rodriguez-R L.M."/>
            <person name="Kovalovszki A."/>
            <person name="Ziels R.M."/>
            <person name="Maus I."/>
            <person name="Zhu X."/>
            <person name="Kougias P.G."/>
            <person name="Basile A."/>
            <person name="Luo G."/>
            <person name="Schluter A."/>
            <person name="Konstantinidis K.T."/>
            <person name="Angelidaki I."/>
        </authorList>
    </citation>
    <scope>NUCLEOTIDE SEQUENCE [LARGE SCALE GENOMIC DNA]</scope>
    <source>
        <strain evidence="5">AS05jafATM_4</strain>
    </source>
</reference>
<dbReference type="Pfam" id="PF13545">
    <property type="entry name" value="HTH_Crp_2"/>
    <property type="match status" value="1"/>
</dbReference>
<dbReference type="GO" id="GO:0003677">
    <property type="term" value="F:DNA binding"/>
    <property type="evidence" value="ECO:0007669"/>
    <property type="project" value="UniProtKB-KW"/>
</dbReference>
<gene>
    <name evidence="5" type="ORF">GX523_09200</name>
</gene>
<proteinExistence type="predicted"/>
<comment type="caution">
    <text evidence="5">The sequence shown here is derived from an EMBL/GenBank/DDBJ whole genome shotgun (WGS) entry which is preliminary data.</text>
</comment>
<dbReference type="Gene3D" id="1.10.10.10">
    <property type="entry name" value="Winged helix-like DNA-binding domain superfamily/Winged helix DNA-binding domain"/>
    <property type="match status" value="1"/>
</dbReference>
<dbReference type="Gene3D" id="2.60.120.10">
    <property type="entry name" value="Jelly Rolls"/>
    <property type="match status" value="1"/>
</dbReference>
<feature type="domain" description="HTH crp-type" evidence="4">
    <location>
        <begin position="159"/>
        <end position="224"/>
    </location>
</feature>
<keyword evidence="3" id="KW-0804">Transcription</keyword>
<evidence type="ECO:0000313" key="5">
    <source>
        <dbReference type="EMBL" id="HHY26898.1"/>
    </source>
</evidence>
<dbReference type="InterPro" id="IPR036388">
    <property type="entry name" value="WH-like_DNA-bd_sf"/>
</dbReference>
<sequence length="238" mass="27766">MGTPRDYSSILMPSYSIRPLNFNQYLHLGKSHKLFQGEFINSICNNEEDPYLYYILSGKINICFLRTDGSSLVIATREAGNVFQSEYRGFASIAGDRLRFIAVENSVIISFTKKQLFDLMEQDRQIMDDFLYVVHMFYATLCHRLMNTACLSSSQRFLTWLDKLCRINTPDRNGHHIIECDLTQQQIADLLFIHLTTCNRLITGLEKEKIIKKTKTHIYVYNSKKINEYLLDESKIVY</sequence>
<evidence type="ECO:0000256" key="1">
    <source>
        <dbReference type="ARBA" id="ARBA00023015"/>
    </source>
</evidence>
<evidence type="ECO:0000313" key="6">
    <source>
        <dbReference type="Proteomes" id="UP000553059"/>
    </source>
</evidence>
<accession>A0A7C7D9R2</accession>
<organism evidence="5 6">
    <name type="scientific">Desulfitobacterium dehalogenans</name>
    <dbReference type="NCBI Taxonomy" id="36854"/>
    <lineage>
        <taxon>Bacteria</taxon>
        <taxon>Bacillati</taxon>
        <taxon>Bacillota</taxon>
        <taxon>Clostridia</taxon>
        <taxon>Eubacteriales</taxon>
        <taxon>Desulfitobacteriaceae</taxon>
        <taxon>Desulfitobacterium</taxon>
    </lineage>
</organism>
<evidence type="ECO:0000256" key="3">
    <source>
        <dbReference type="ARBA" id="ARBA00023163"/>
    </source>
</evidence>
<dbReference type="InterPro" id="IPR000595">
    <property type="entry name" value="cNMP-bd_dom"/>
</dbReference>
<dbReference type="GO" id="GO:0006355">
    <property type="term" value="P:regulation of DNA-templated transcription"/>
    <property type="evidence" value="ECO:0007669"/>
    <property type="project" value="InterPro"/>
</dbReference>
<name>A0A7C7D9R2_9FIRM</name>
<dbReference type="SUPFAM" id="SSF46785">
    <property type="entry name" value="Winged helix' DNA-binding domain"/>
    <property type="match status" value="1"/>
</dbReference>
<dbReference type="InterPro" id="IPR012318">
    <property type="entry name" value="HTH_CRP"/>
</dbReference>
<evidence type="ECO:0000259" key="4">
    <source>
        <dbReference type="Pfam" id="PF13545"/>
    </source>
</evidence>
<keyword evidence="2" id="KW-0238">DNA-binding</keyword>
<dbReference type="AlphaFoldDB" id="A0A7C7D9R2"/>
<dbReference type="InterPro" id="IPR036390">
    <property type="entry name" value="WH_DNA-bd_sf"/>
</dbReference>
<keyword evidence="1" id="KW-0805">Transcription regulation</keyword>